<evidence type="ECO:0000313" key="6">
    <source>
        <dbReference type="Proteomes" id="UP000186684"/>
    </source>
</evidence>
<keyword evidence="6" id="KW-1185">Reference proteome</keyword>
<dbReference type="Pfam" id="PF13356">
    <property type="entry name" value="Arm-DNA-bind_3"/>
    <property type="match status" value="1"/>
</dbReference>
<accession>A0A1N7LF14</accession>
<dbReference type="PANTHER" id="PTHR30629:SF2">
    <property type="entry name" value="PROPHAGE INTEGRASE INTS-RELATED"/>
    <property type="match status" value="1"/>
</dbReference>
<dbReference type="Pfam" id="PF00589">
    <property type="entry name" value="Phage_integrase"/>
    <property type="match status" value="1"/>
</dbReference>
<sequence>MAEKLSDRKLKAILPQYPDRIEVADGQTKGLFIRGSRRNAQWVLRRTVKGKRQRVSLGEWPTVNVDAARANAASAVAAWRATGAAPTTGTTVTLADLVEEWAKAHQHLRATEIRAQGVRRCLEPLLGRDASTLDDADYLRVLDRVLSATPSQGVTVTKNLKAILRWGAERRLCPSGTLQAVRVKRMPSREHVPTVDEMRTSWEALGAMEHYSVPMVKFLMLTAFRMNEARTLRWEYVNLRDGTATIPASVSKTKMEVTHPLNDAALEVIHTQGPDIRGLVFRRPDDRAIGHMGEFNKQWTKAAQRLDPYHRRHTFHDLRRAFASGLADAGWDAHCIELALSHSPASILGPVGATYNRSNRMEDRRRMVEHWAKLIAGDNVKRKARDIA</sequence>
<dbReference type="RefSeq" id="WP_076446247.1">
    <property type="nucleotide sequence ID" value="NZ_FTOQ01000002.1"/>
</dbReference>
<dbReference type="SUPFAM" id="SSF56349">
    <property type="entry name" value="DNA breaking-rejoining enzymes"/>
    <property type="match status" value="1"/>
</dbReference>
<proteinExistence type="inferred from homology"/>
<dbReference type="PANTHER" id="PTHR30629">
    <property type="entry name" value="PROPHAGE INTEGRASE"/>
    <property type="match status" value="1"/>
</dbReference>
<evidence type="ECO:0000256" key="3">
    <source>
        <dbReference type="ARBA" id="ARBA00023172"/>
    </source>
</evidence>
<dbReference type="Proteomes" id="UP000186684">
    <property type="component" value="Unassembled WGS sequence"/>
</dbReference>
<evidence type="ECO:0000259" key="4">
    <source>
        <dbReference type="PROSITE" id="PS51898"/>
    </source>
</evidence>
<dbReference type="InterPro" id="IPR025166">
    <property type="entry name" value="Integrase_DNA_bind_dom"/>
</dbReference>
<dbReference type="Gene3D" id="3.30.160.390">
    <property type="entry name" value="Integrase, DNA-binding domain"/>
    <property type="match status" value="1"/>
</dbReference>
<protein>
    <submittedName>
        <fullName evidence="5">Phage integrase family protein</fullName>
    </submittedName>
</protein>
<dbReference type="InterPro" id="IPR002104">
    <property type="entry name" value="Integrase_catalytic"/>
</dbReference>
<name>A0A1N7LF14_9RHOB</name>
<dbReference type="GO" id="GO:0006310">
    <property type="term" value="P:DNA recombination"/>
    <property type="evidence" value="ECO:0007669"/>
    <property type="project" value="UniProtKB-KW"/>
</dbReference>
<keyword evidence="3" id="KW-0233">DNA recombination</keyword>
<comment type="similarity">
    <text evidence="1">Belongs to the 'phage' integrase family.</text>
</comment>
<keyword evidence="2" id="KW-0229">DNA integration</keyword>
<gene>
    <name evidence="5" type="ORF">SAMN05421759_102646</name>
</gene>
<dbReference type="STRING" id="633194.SAMN05421759_102646"/>
<dbReference type="PROSITE" id="PS51898">
    <property type="entry name" value="TYR_RECOMBINASE"/>
    <property type="match status" value="1"/>
</dbReference>
<dbReference type="EMBL" id="FTOQ01000002">
    <property type="protein sequence ID" value="SIS72393.1"/>
    <property type="molecule type" value="Genomic_DNA"/>
</dbReference>
<dbReference type="GO" id="GO:0015074">
    <property type="term" value="P:DNA integration"/>
    <property type="evidence" value="ECO:0007669"/>
    <property type="project" value="UniProtKB-KW"/>
</dbReference>
<dbReference type="InterPro" id="IPR038488">
    <property type="entry name" value="Integrase_DNA-bd_sf"/>
</dbReference>
<dbReference type="InterPro" id="IPR013762">
    <property type="entry name" value="Integrase-like_cat_sf"/>
</dbReference>
<evidence type="ECO:0000256" key="1">
    <source>
        <dbReference type="ARBA" id="ARBA00008857"/>
    </source>
</evidence>
<dbReference type="InterPro" id="IPR050808">
    <property type="entry name" value="Phage_Integrase"/>
</dbReference>
<feature type="domain" description="Tyr recombinase" evidence="4">
    <location>
        <begin position="188"/>
        <end position="369"/>
    </location>
</feature>
<dbReference type="AlphaFoldDB" id="A0A1N7LF14"/>
<dbReference type="GO" id="GO:0003677">
    <property type="term" value="F:DNA binding"/>
    <property type="evidence" value="ECO:0007669"/>
    <property type="project" value="InterPro"/>
</dbReference>
<organism evidence="5 6">
    <name type="scientific">Roseivivax lentus</name>
    <dbReference type="NCBI Taxonomy" id="633194"/>
    <lineage>
        <taxon>Bacteria</taxon>
        <taxon>Pseudomonadati</taxon>
        <taxon>Pseudomonadota</taxon>
        <taxon>Alphaproteobacteria</taxon>
        <taxon>Rhodobacterales</taxon>
        <taxon>Roseobacteraceae</taxon>
        <taxon>Roseivivax</taxon>
    </lineage>
</organism>
<dbReference type="Gene3D" id="1.10.443.10">
    <property type="entry name" value="Intergrase catalytic core"/>
    <property type="match status" value="1"/>
</dbReference>
<reference evidence="6" key="1">
    <citation type="submission" date="2017-01" db="EMBL/GenBank/DDBJ databases">
        <authorList>
            <person name="Varghese N."/>
            <person name="Submissions S."/>
        </authorList>
    </citation>
    <scope>NUCLEOTIDE SEQUENCE [LARGE SCALE GENOMIC DNA]</scope>
    <source>
        <strain evidence="6">DSM 29430</strain>
    </source>
</reference>
<evidence type="ECO:0000313" key="5">
    <source>
        <dbReference type="EMBL" id="SIS72393.1"/>
    </source>
</evidence>
<dbReference type="OrthoDB" id="7615137at2"/>
<evidence type="ECO:0000256" key="2">
    <source>
        <dbReference type="ARBA" id="ARBA00022908"/>
    </source>
</evidence>
<dbReference type="InterPro" id="IPR011010">
    <property type="entry name" value="DNA_brk_join_enz"/>
</dbReference>